<dbReference type="PROSITE" id="PS50280">
    <property type="entry name" value="SET"/>
    <property type="match status" value="1"/>
</dbReference>
<dbReference type="PANTHER" id="PTHR47332">
    <property type="entry name" value="SET DOMAIN-CONTAINING PROTEIN 5"/>
    <property type="match status" value="1"/>
</dbReference>
<dbReference type="InterPro" id="IPR053185">
    <property type="entry name" value="SET_domain_protein"/>
</dbReference>
<evidence type="ECO:0000313" key="3">
    <source>
        <dbReference type="Proteomes" id="UP000001194"/>
    </source>
</evidence>
<dbReference type="SUPFAM" id="SSF82199">
    <property type="entry name" value="SET domain"/>
    <property type="match status" value="1"/>
</dbReference>
<dbReference type="Gene3D" id="2.170.270.10">
    <property type="entry name" value="SET domain"/>
    <property type="match status" value="1"/>
</dbReference>
<dbReference type="RefSeq" id="XP_001882668.1">
    <property type="nucleotide sequence ID" value="XM_001882633.1"/>
</dbReference>
<gene>
    <name evidence="2" type="ORF">LACBIDRAFT_294601</name>
</gene>
<dbReference type="OrthoDB" id="5945798at2759"/>
<proteinExistence type="predicted"/>
<dbReference type="InParanoid" id="B0DF97"/>
<dbReference type="CDD" id="cd20071">
    <property type="entry name" value="SET_SMYD"/>
    <property type="match status" value="1"/>
</dbReference>
<sequence>MKRGFLKTAKAKKTEGIGLPRVPPKGDGSLAPQPHIKLPYGKLAKTGNVASVIDFVQPNIVTARPIEGFVSKKVFGREASGDTVDYSENTIVITTLPRVDSDATQDDEPDNWTECILTGHIKLRILSTPGFPRPVEKPAGGKVNHRVGPSPFGGLGVFATRSVRTGDLIVAERPLLITPRGFQQAAGSGSKGLSKEEIIQVMSRVNHSCSPNTDHRFNMASLSFELRAVRDIKKGEELFYSYCDIYQTKSERAEELAPYGIVCVCPGCVGATKETDSLRSELAKRVGKIQVGHLVWLKDQSRPNVLAASLKLIAEIEKEGLHSAPLALLLGIVANFYSASGNTNSAMKYSDQLDNLCRASTLGRSLESNGLTVGKALI</sequence>
<dbReference type="PANTHER" id="PTHR47332:SF6">
    <property type="entry name" value="SET DOMAIN-CONTAINING PROTEIN"/>
    <property type="match status" value="1"/>
</dbReference>
<dbReference type="HOGENOM" id="CLU_028281_2_0_1"/>
<dbReference type="SMART" id="SM00317">
    <property type="entry name" value="SET"/>
    <property type="match status" value="1"/>
</dbReference>
<evidence type="ECO:0000313" key="2">
    <source>
        <dbReference type="EMBL" id="EDR06821.1"/>
    </source>
</evidence>
<keyword evidence="3" id="KW-1185">Reference proteome</keyword>
<dbReference type="EMBL" id="DS547107">
    <property type="protein sequence ID" value="EDR06821.1"/>
    <property type="molecule type" value="Genomic_DNA"/>
</dbReference>
<dbReference type="Proteomes" id="UP000001194">
    <property type="component" value="Unassembled WGS sequence"/>
</dbReference>
<dbReference type="InterPro" id="IPR001214">
    <property type="entry name" value="SET_dom"/>
</dbReference>
<dbReference type="AlphaFoldDB" id="B0DF97"/>
<dbReference type="Pfam" id="PF00856">
    <property type="entry name" value="SET"/>
    <property type="match status" value="1"/>
</dbReference>
<reference evidence="2 3" key="1">
    <citation type="journal article" date="2008" name="Nature">
        <title>The genome of Laccaria bicolor provides insights into mycorrhizal symbiosis.</title>
        <authorList>
            <person name="Martin F."/>
            <person name="Aerts A."/>
            <person name="Ahren D."/>
            <person name="Brun A."/>
            <person name="Danchin E.G.J."/>
            <person name="Duchaussoy F."/>
            <person name="Gibon J."/>
            <person name="Kohler A."/>
            <person name="Lindquist E."/>
            <person name="Pereda V."/>
            <person name="Salamov A."/>
            <person name="Shapiro H.J."/>
            <person name="Wuyts J."/>
            <person name="Blaudez D."/>
            <person name="Buee M."/>
            <person name="Brokstein P."/>
            <person name="Canbaeck B."/>
            <person name="Cohen D."/>
            <person name="Courty P.E."/>
            <person name="Coutinho P.M."/>
            <person name="Delaruelle C."/>
            <person name="Detter J.C."/>
            <person name="Deveau A."/>
            <person name="DiFazio S."/>
            <person name="Duplessis S."/>
            <person name="Fraissinet-Tachet L."/>
            <person name="Lucic E."/>
            <person name="Frey-Klett P."/>
            <person name="Fourrey C."/>
            <person name="Feussner I."/>
            <person name="Gay G."/>
            <person name="Grimwood J."/>
            <person name="Hoegger P.J."/>
            <person name="Jain P."/>
            <person name="Kilaru S."/>
            <person name="Labbe J."/>
            <person name="Lin Y.C."/>
            <person name="Legue V."/>
            <person name="Le Tacon F."/>
            <person name="Marmeisse R."/>
            <person name="Melayah D."/>
            <person name="Montanini B."/>
            <person name="Muratet M."/>
            <person name="Nehls U."/>
            <person name="Niculita-Hirzel H."/>
            <person name="Oudot-Le Secq M.P."/>
            <person name="Peter M."/>
            <person name="Quesneville H."/>
            <person name="Rajashekar B."/>
            <person name="Reich M."/>
            <person name="Rouhier N."/>
            <person name="Schmutz J."/>
            <person name="Yin T."/>
            <person name="Chalot M."/>
            <person name="Henrissat B."/>
            <person name="Kuees U."/>
            <person name="Lucas S."/>
            <person name="Van de Peer Y."/>
            <person name="Podila G.K."/>
            <person name="Polle A."/>
            <person name="Pukkila P.J."/>
            <person name="Richardson P.M."/>
            <person name="Rouze P."/>
            <person name="Sanders I.R."/>
            <person name="Stajich J.E."/>
            <person name="Tunlid A."/>
            <person name="Tuskan G."/>
            <person name="Grigoriev I.V."/>
        </authorList>
    </citation>
    <scope>NUCLEOTIDE SEQUENCE [LARGE SCALE GENOMIC DNA]</scope>
    <source>
        <strain evidence="3">S238N-H82 / ATCC MYA-4686</strain>
    </source>
</reference>
<dbReference type="KEGG" id="lbc:LACBIDRAFT_294601"/>
<dbReference type="InterPro" id="IPR046341">
    <property type="entry name" value="SET_dom_sf"/>
</dbReference>
<organism evidence="3">
    <name type="scientific">Laccaria bicolor (strain S238N-H82 / ATCC MYA-4686)</name>
    <name type="common">Bicoloured deceiver</name>
    <name type="synonym">Laccaria laccata var. bicolor</name>
    <dbReference type="NCBI Taxonomy" id="486041"/>
    <lineage>
        <taxon>Eukaryota</taxon>
        <taxon>Fungi</taxon>
        <taxon>Dikarya</taxon>
        <taxon>Basidiomycota</taxon>
        <taxon>Agaricomycotina</taxon>
        <taxon>Agaricomycetes</taxon>
        <taxon>Agaricomycetidae</taxon>
        <taxon>Agaricales</taxon>
        <taxon>Agaricineae</taxon>
        <taxon>Hydnangiaceae</taxon>
        <taxon>Laccaria</taxon>
    </lineage>
</organism>
<accession>B0DF97</accession>
<evidence type="ECO:0000259" key="1">
    <source>
        <dbReference type="PROSITE" id="PS50280"/>
    </source>
</evidence>
<feature type="domain" description="SET" evidence="1">
    <location>
        <begin position="143"/>
        <end position="243"/>
    </location>
</feature>
<protein>
    <submittedName>
        <fullName evidence="2">Predicted protein</fullName>
    </submittedName>
</protein>
<name>B0DF97_LACBS</name>
<dbReference type="GeneID" id="6078153"/>